<evidence type="ECO:0000256" key="2">
    <source>
        <dbReference type="ARBA" id="ARBA00022448"/>
    </source>
</evidence>
<dbReference type="AlphaFoldDB" id="A0A371JFV1"/>
<evidence type="ECO:0000256" key="3">
    <source>
        <dbReference type="ARBA" id="ARBA00022729"/>
    </source>
</evidence>
<dbReference type="Gene3D" id="3.40.190.10">
    <property type="entry name" value="Periplasmic binding protein-like II"/>
    <property type="match status" value="2"/>
</dbReference>
<evidence type="ECO:0000313" key="5">
    <source>
        <dbReference type="Proteomes" id="UP000216411"/>
    </source>
</evidence>
<dbReference type="SUPFAM" id="SSF53850">
    <property type="entry name" value="Periplasmic binding protein-like II"/>
    <property type="match status" value="1"/>
</dbReference>
<accession>A0A371JFV1</accession>
<keyword evidence="5" id="KW-1185">Reference proteome</keyword>
<dbReference type="PANTHER" id="PTHR30061">
    <property type="entry name" value="MALTOSE-BINDING PERIPLASMIC PROTEIN"/>
    <property type="match status" value="1"/>
</dbReference>
<reference evidence="4 5" key="1">
    <citation type="journal article" date="2017" name="Genome Announc.">
        <title>Draft Genome Sequence of a Sporulating and Motile Strain of Lachnotalea glycerini Isolated from Water in Quebec City, Canada.</title>
        <authorList>
            <person name="Maheux A.F."/>
            <person name="Boudreau D.K."/>
            <person name="Berube E."/>
            <person name="Boissinot M."/>
            <person name="Raymond F."/>
            <person name="Brodeur S."/>
            <person name="Corbeil J."/>
            <person name="Isabel S."/>
            <person name="Omar R.F."/>
            <person name="Bergeron M.G."/>
        </authorList>
    </citation>
    <scope>NUCLEOTIDE SEQUENCE [LARGE SCALE GENOMIC DNA]</scope>
    <source>
        <strain evidence="4 5">CCRI-19302</strain>
    </source>
</reference>
<name>A0A371JFV1_9FIRM</name>
<dbReference type="CDD" id="cd13655">
    <property type="entry name" value="PBP2_oligosaccharide_1"/>
    <property type="match status" value="1"/>
</dbReference>
<keyword evidence="2" id="KW-0813">Transport</keyword>
<dbReference type="InterPro" id="IPR006059">
    <property type="entry name" value="SBP"/>
</dbReference>
<gene>
    <name evidence="4" type="ORF">CG710_008470</name>
</gene>
<dbReference type="GO" id="GO:0015768">
    <property type="term" value="P:maltose transport"/>
    <property type="evidence" value="ECO:0007669"/>
    <property type="project" value="TreeGrafter"/>
</dbReference>
<dbReference type="GO" id="GO:1901982">
    <property type="term" value="F:maltose binding"/>
    <property type="evidence" value="ECO:0007669"/>
    <property type="project" value="TreeGrafter"/>
</dbReference>
<sequence length="446" mass="49127">MISHFMIETFLTTVTSITKFKESKFMKMKLLAFLMIAALFGSLTGCGKDTKTTQSMEVTQEPVEAEAVTLRIWAPENQIQNGTMDSMTKSFQALHPEWNITFTVETQGEDTAKEEILKDVTAAGDVFFFANDQLNELVNAGAIARLGGLAEEMVKSTMANEVANTVTIDGAIYGIPFTHNTFFMYYDKSLLNEDDIQSVESIMAKETADNVYNFCFDSAGGWKLSSWYYGAGLTVYGESQTDFSAGADWNNATGVSVTNYLIDLIHNPKCAYMEDVSLSELTQDHRVGAWFDGSWNYNLYKDALGDDLGLSVIPTFNPDGTDYQLKSFYGSKAIGVNSQAAYPAVAVAFAQYLGSEEMQMQRFEESGQVPTNLTAGESAEVQADEIAKVIVDEANTASVMQPTSTEFSSRYWSNVEGIATEIRSGELNKDNVQEKLNTFVASLVVE</sequence>
<dbReference type="GO" id="GO:0042956">
    <property type="term" value="P:maltodextrin transmembrane transport"/>
    <property type="evidence" value="ECO:0007669"/>
    <property type="project" value="TreeGrafter"/>
</dbReference>
<dbReference type="Proteomes" id="UP000216411">
    <property type="component" value="Unassembled WGS sequence"/>
</dbReference>
<organism evidence="4 5">
    <name type="scientific">Lachnotalea glycerini</name>
    <dbReference type="NCBI Taxonomy" id="1763509"/>
    <lineage>
        <taxon>Bacteria</taxon>
        <taxon>Bacillati</taxon>
        <taxon>Bacillota</taxon>
        <taxon>Clostridia</taxon>
        <taxon>Lachnospirales</taxon>
        <taxon>Lachnospiraceae</taxon>
        <taxon>Lachnotalea</taxon>
    </lineage>
</organism>
<evidence type="ECO:0000256" key="1">
    <source>
        <dbReference type="ARBA" id="ARBA00008520"/>
    </source>
</evidence>
<dbReference type="EMBL" id="NOKA02000012">
    <property type="protein sequence ID" value="RDY31619.1"/>
    <property type="molecule type" value="Genomic_DNA"/>
</dbReference>
<keyword evidence="3" id="KW-0732">Signal</keyword>
<evidence type="ECO:0000313" key="4">
    <source>
        <dbReference type="EMBL" id="RDY31619.1"/>
    </source>
</evidence>
<comment type="caution">
    <text evidence="4">The sequence shown here is derived from an EMBL/GenBank/DDBJ whole genome shotgun (WGS) entry which is preliminary data.</text>
</comment>
<proteinExistence type="inferred from homology"/>
<dbReference type="GO" id="GO:0055052">
    <property type="term" value="C:ATP-binding cassette (ABC) transporter complex, substrate-binding subunit-containing"/>
    <property type="evidence" value="ECO:0007669"/>
    <property type="project" value="TreeGrafter"/>
</dbReference>
<protein>
    <submittedName>
        <fullName evidence="4">Extracellular solute-binding protein</fullName>
    </submittedName>
</protein>
<dbReference type="PANTHER" id="PTHR30061:SF50">
    <property type="entry name" value="MALTOSE_MALTODEXTRIN-BINDING PERIPLASMIC PROTEIN"/>
    <property type="match status" value="1"/>
</dbReference>
<comment type="similarity">
    <text evidence="1">Belongs to the bacterial solute-binding protein 1 family.</text>
</comment>
<dbReference type="Pfam" id="PF13416">
    <property type="entry name" value="SBP_bac_8"/>
    <property type="match status" value="1"/>
</dbReference>